<gene>
    <name evidence="9" type="primary">ygfU_3</name>
    <name evidence="9" type="ORF">NCTC11967_03859</name>
</gene>
<evidence type="ECO:0000256" key="1">
    <source>
        <dbReference type="ARBA" id="ARBA00004651"/>
    </source>
</evidence>
<accession>A0AB38FZN8</accession>
<dbReference type="InterPro" id="IPR006042">
    <property type="entry name" value="Xan_ur_permease"/>
</dbReference>
<dbReference type="Pfam" id="PF00860">
    <property type="entry name" value="Xan_ur_permease"/>
    <property type="match status" value="1"/>
</dbReference>
<feature type="transmembrane region" description="Helical" evidence="8">
    <location>
        <begin position="79"/>
        <end position="98"/>
    </location>
</feature>
<organism evidence="9 10">
    <name type="scientific">Yokenella regensburgei</name>
    <dbReference type="NCBI Taxonomy" id="158877"/>
    <lineage>
        <taxon>Bacteria</taxon>
        <taxon>Pseudomonadati</taxon>
        <taxon>Pseudomonadota</taxon>
        <taxon>Gammaproteobacteria</taxon>
        <taxon>Enterobacterales</taxon>
        <taxon>Enterobacteriaceae</taxon>
        <taxon>Yokenella</taxon>
    </lineage>
</organism>
<feature type="transmembrane region" description="Helical" evidence="8">
    <location>
        <begin position="104"/>
        <end position="124"/>
    </location>
</feature>
<evidence type="ECO:0000313" key="10">
    <source>
        <dbReference type="Proteomes" id="UP000251313"/>
    </source>
</evidence>
<keyword evidence="3" id="KW-0813">Transport</keyword>
<dbReference type="EMBL" id="UAVL01000019">
    <property type="protein sequence ID" value="SQA64823.1"/>
    <property type="molecule type" value="Genomic_DNA"/>
</dbReference>
<proteinExistence type="inferred from homology"/>
<keyword evidence="4" id="KW-1003">Cell membrane</keyword>
<sequence length="454" mass="48781">MSCVIHPVDRRLPLVQSFLFGFQHFLVMYSACLIVPIVLGTALKLPKEHLTLIISADLFASGIATLVQCLGSRFFGIRLPIMMGVTFVSIAPMIAIAANPELGLAGVYGAIIISGIFGILFAPIMGRFIRFFPPIVTGTMLLVIGISLMKVGIDWSAGGQPMLASGEPNPDYGNPVYLSISLLQLALILMINRLFKGFFANISVLFAILIGFFIALSRGEVFLDGLQQTPWFSLTTPLVFGMPKFDLVASISLCLVMLVTMVESTGMFIALGKIVDRPVNRQGLIRGLRADGLGAIIGGIFNAFPYTSFSQNIGLVSITDVRSRYVCVAGGFILIGLGLLPKLAYIVASMPPYVLGASGIVMFGMVALMGIRILSTINFENSRSNLLIVATSLGIGLIPMVSPHFFQHLPYWTHVFTDSGIILSVCNALILNLLFNGFSTTESSVIAPEIDSAA</sequence>
<comment type="subcellular location">
    <subcellularLocation>
        <location evidence="1">Cell membrane</location>
        <topology evidence="1">Multi-pass membrane protein</topology>
    </subcellularLocation>
</comment>
<evidence type="ECO:0000256" key="8">
    <source>
        <dbReference type="SAM" id="Phobius"/>
    </source>
</evidence>
<feature type="transmembrane region" description="Helical" evidence="8">
    <location>
        <begin position="49"/>
        <end position="67"/>
    </location>
</feature>
<feature type="transmembrane region" description="Helical" evidence="8">
    <location>
        <begin position="386"/>
        <end position="406"/>
    </location>
</feature>
<comment type="similarity">
    <text evidence="2">Belongs to the nucleobase:cation symporter-2 (NCS2) (TC 2.A.40) family.</text>
</comment>
<keyword evidence="5 8" id="KW-0812">Transmembrane</keyword>
<evidence type="ECO:0000313" key="9">
    <source>
        <dbReference type="EMBL" id="SQA64823.1"/>
    </source>
</evidence>
<evidence type="ECO:0000256" key="5">
    <source>
        <dbReference type="ARBA" id="ARBA00022692"/>
    </source>
</evidence>
<evidence type="ECO:0000256" key="3">
    <source>
        <dbReference type="ARBA" id="ARBA00022448"/>
    </source>
</evidence>
<dbReference type="PANTHER" id="PTHR42810:SF4">
    <property type="entry name" value="URIC ACID TRANSPORTER UACT"/>
    <property type="match status" value="1"/>
</dbReference>
<dbReference type="GO" id="GO:0005886">
    <property type="term" value="C:plasma membrane"/>
    <property type="evidence" value="ECO:0007669"/>
    <property type="project" value="UniProtKB-SubCell"/>
</dbReference>
<feature type="transmembrane region" description="Helical" evidence="8">
    <location>
        <begin position="20"/>
        <end position="43"/>
    </location>
</feature>
<protein>
    <submittedName>
        <fullName evidence="9">Purine permease ygfU</fullName>
    </submittedName>
</protein>
<evidence type="ECO:0000256" key="2">
    <source>
        <dbReference type="ARBA" id="ARBA00008821"/>
    </source>
</evidence>
<dbReference type="RefSeq" id="WP_040903177.1">
    <property type="nucleotide sequence ID" value="NZ_CABKQJ010000015.1"/>
</dbReference>
<dbReference type="AlphaFoldDB" id="A0AB38FZN8"/>
<feature type="transmembrane region" description="Helical" evidence="8">
    <location>
        <begin position="412"/>
        <end position="435"/>
    </location>
</feature>
<keyword evidence="7 8" id="KW-0472">Membrane</keyword>
<dbReference type="NCBIfam" id="NF037981">
    <property type="entry name" value="NCS2_1"/>
    <property type="match status" value="1"/>
</dbReference>
<feature type="transmembrane region" description="Helical" evidence="8">
    <location>
        <begin position="353"/>
        <end position="374"/>
    </location>
</feature>
<evidence type="ECO:0000256" key="6">
    <source>
        <dbReference type="ARBA" id="ARBA00022989"/>
    </source>
</evidence>
<dbReference type="PANTHER" id="PTHR42810">
    <property type="entry name" value="PURINE PERMEASE C1399.01C-RELATED"/>
    <property type="match status" value="1"/>
</dbReference>
<dbReference type="InterPro" id="IPR006043">
    <property type="entry name" value="NCS2"/>
</dbReference>
<name>A0AB38FZN8_9ENTR</name>
<dbReference type="Proteomes" id="UP000251313">
    <property type="component" value="Unassembled WGS sequence"/>
</dbReference>
<dbReference type="InterPro" id="IPR017588">
    <property type="entry name" value="UacT-like"/>
</dbReference>
<dbReference type="GO" id="GO:0042907">
    <property type="term" value="F:xanthine transmembrane transporter activity"/>
    <property type="evidence" value="ECO:0007669"/>
    <property type="project" value="TreeGrafter"/>
</dbReference>
<evidence type="ECO:0000256" key="7">
    <source>
        <dbReference type="ARBA" id="ARBA00023136"/>
    </source>
</evidence>
<keyword evidence="6 8" id="KW-1133">Transmembrane helix</keyword>
<feature type="transmembrane region" description="Helical" evidence="8">
    <location>
        <begin position="172"/>
        <end position="191"/>
    </location>
</feature>
<feature type="transmembrane region" description="Helical" evidence="8">
    <location>
        <begin position="131"/>
        <end position="152"/>
    </location>
</feature>
<feature type="transmembrane region" description="Helical" evidence="8">
    <location>
        <begin position="247"/>
        <end position="271"/>
    </location>
</feature>
<comment type="caution">
    <text evidence="9">The sequence shown here is derived from an EMBL/GenBank/DDBJ whole genome shotgun (WGS) entry which is preliminary data.</text>
</comment>
<feature type="transmembrane region" description="Helical" evidence="8">
    <location>
        <begin position="325"/>
        <end position="347"/>
    </location>
</feature>
<reference evidence="9 10" key="1">
    <citation type="submission" date="2018-06" db="EMBL/GenBank/DDBJ databases">
        <authorList>
            <consortium name="Pathogen Informatics"/>
            <person name="Doyle S."/>
        </authorList>
    </citation>
    <scope>NUCLEOTIDE SEQUENCE [LARGE SCALE GENOMIC DNA]</scope>
    <source>
        <strain evidence="9 10">NCTC11967</strain>
    </source>
</reference>
<feature type="transmembrane region" description="Helical" evidence="8">
    <location>
        <begin position="198"/>
        <end position="216"/>
    </location>
</feature>
<dbReference type="NCBIfam" id="TIGR03173">
    <property type="entry name" value="pbuX"/>
    <property type="match status" value="1"/>
</dbReference>
<evidence type="ECO:0000256" key="4">
    <source>
        <dbReference type="ARBA" id="ARBA00022475"/>
    </source>
</evidence>
<dbReference type="NCBIfam" id="TIGR00801">
    <property type="entry name" value="ncs2"/>
    <property type="match status" value="1"/>
</dbReference>